<feature type="transmembrane region" description="Helical" evidence="2">
    <location>
        <begin position="446"/>
        <end position="475"/>
    </location>
</feature>
<evidence type="ECO:0000259" key="3">
    <source>
        <dbReference type="Pfam" id="PF07916"/>
    </source>
</evidence>
<comment type="caution">
    <text evidence="4">The sequence shown here is derived from an EMBL/GenBank/DDBJ whole genome shotgun (WGS) entry which is preliminary data.</text>
</comment>
<evidence type="ECO:0000256" key="2">
    <source>
        <dbReference type="SAM" id="Phobius"/>
    </source>
</evidence>
<feature type="compositionally biased region" description="Low complexity" evidence="1">
    <location>
        <begin position="882"/>
        <end position="895"/>
    </location>
</feature>
<dbReference type="Proteomes" id="UP000824150">
    <property type="component" value="Unassembled WGS sequence"/>
</dbReference>
<dbReference type="EMBL" id="JAHLFG010000061">
    <property type="protein sequence ID" value="MBU3826954.1"/>
    <property type="molecule type" value="Genomic_DNA"/>
</dbReference>
<reference evidence="4" key="2">
    <citation type="submission" date="2021-04" db="EMBL/GenBank/DDBJ databases">
        <authorList>
            <person name="Gilroy R."/>
        </authorList>
    </citation>
    <scope>NUCLEOTIDE SEQUENCE</scope>
    <source>
        <strain evidence="4">687</strain>
    </source>
</reference>
<feature type="transmembrane region" description="Helical" evidence="2">
    <location>
        <begin position="30"/>
        <end position="51"/>
    </location>
</feature>
<proteinExistence type="predicted"/>
<dbReference type="AlphaFoldDB" id="A0A9E2NU20"/>
<evidence type="ECO:0000256" key="1">
    <source>
        <dbReference type="SAM" id="MobiDB-lite"/>
    </source>
</evidence>
<reference evidence="4" key="1">
    <citation type="journal article" date="2021" name="PeerJ">
        <title>Extensive microbial diversity within the chicken gut microbiome revealed by metagenomics and culture.</title>
        <authorList>
            <person name="Gilroy R."/>
            <person name="Ravi A."/>
            <person name="Getino M."/>
            <person name="Pursley I."/>
            <person name="Horton D.L."/>
            <person name="Alikhan N.F."/>
            <person name="Baker D."/>
            <person name="Gharbi K."/>
            <person name="Hall N."/>
            <person name="Watson M."/>
            <person name="Adriaenssens E.M."/>
            <person name="Foster-Nyarko E."/>
            <person name="Jarju S."/>
            <person name="Secka A."/>
            <person name="Antonio M."/>
            <person name="Oren A."/>
            <person name="Chaudhuri R.R."/>
            <person name="La Ragione R."/>
            <person name="Hildebrand F."/>
            <person name="Pallen M.J."/>
        </authorList>
    </citation>
    <scope>NUCLEOTIDE SEQUENCE</scope>
    <source>
        <strain evidence="4">687</strain>
    </source>
</reference>
<gene>
    <name evidence="4" type="ORF">IAA31_05640</name>
</gene>
<dbReference type="InterPro" id="IPR012931">
    <property type="entry name" value="TraG_N_Proteobacteria"/>
</dbReference>
<accession>A0A9E2NU20</accession>
<feature type="transmembrane region" description="Helical" evidence="2">
    <location>
        <begin position="58"/>
        <end position="75"/>
    </location>
</feature>
<keyword evidence="2" id="KW-0472">Membrane</keyword>
<protein>
    <submittedName>
        <fullName evidence="4">Conjugal transfer protein TraG N-terminal domain-containing protein</fullName>
    </submittedName>
</protein>
<feature type="transmembrane region" description="Helical" evidence="2">
    <location>
        <begin position="369"/>
        <end position="388"/>
    </location>
</feature>
<sequence>MDWNIYSVGDSYFLQQVLNAIAAICGTDDFSTACAIALLVGVIIICIQTVIRGQGLNIQTAIICYIMWFICYYPTTSVNIHDVYTQEDRKVDNVPIGVAAAGSIISTFGFKVTEMMETAFQMPEATSTLTGGGAGNGGRYGNALYYLNSIYRMGPLPDLAISIDEMQGDNPGDFSRSVADYAHYCTFKALQLGPQYGGKTQAEVYNAPIAEALRFDSDVYYTQVWTAGEPRDYTCGDAWDVIYQRFDNSLSGSTSGSDYLAGIAMLLGIAERDPTAAWDSARGFDFQRATWQAMNALRIDANHAMNFMLASITWDIYRSGLGQGYKDMFDRTSAVMLNQAIAQRNMQWAAEQNMFFDTMRPMMSFIEGFVYAITPFAAFIMLLGVFGLRLYFKYFIMLIWVQLWLPVVAICNMFIMSGATRDLGEFALGGKDPTSFYALNKISETVATWISVGGMFTAAVPLLTFIIVSGSAYALTSLTNRMAGSDHINEKIAVPDTITPGAGLAMTALNQGDSMKAVLSGAKEVAPSINIGQIAQASASKAMAEAQTSASSFVDTFAKSLAESGSNISQSAVSAIITDAVSASRSHNFSAAINDVMSTDAAKKAQITEDQARTLAVALGGNLPFLGGIQGATRTATGKALSDVYNSIKSKGFSFSDAAQSQVGKALSSSLAHAKMQNENYGVTGQTMRSLQNQASEVMQKSQTATEMAQLSNSVGFSQSVNLIDAAGAMSDDKRNWFNHEYDNFRNSLSDADRRVLDSGVNQFYSSNGDAYSSPEAARLNSLLNYYNSEGNDENLQAKSLALRALNDVSMVPAASNQYGSIYQEAQSGLGDKSLYKIPSNSSSDPAASSGTVVHTGGGQTAPSAVAPRATNVLPANGSGGNAPANGAPSAAPSGVKPAVPRVDVTKPSVLAPSTQQPKIPDEDLFGGSPAAFAQRQADFIQQQKDNAVSNLVEEDNANRQQVAATGESNDAEVLKGKEVFRQEAIQDLNYLRQLRGEASQPADMGDIQNMGTFLTEKVGNTLADNTVASSTGAQHVLANENITSNMGLSGVDYEGTITNLYNSVSQVHGNFTNNNTAGDQVSVIPQAKEIQNAQALTDGYLRAAREGLMESADFDRLTDSMGLDDAQKLKYADSVVNMVANSARGSVNETKTMLYVTNKMGDALR</sequence>
<feature type="transmembrane region" description="Helical" evidence="2">
    <location>
        <begin position="394"/>
        <end position="415"/>
    </location>
</feature>
<keyword evidence="2" id="KW-0812">Transmembrane</keyword>
<dbReference type="Pfam" id="PF07916">
    <property type="entry name" value="TraG_N"/>
    <property type="match status" value="1"/>
</dbReference>
<feature type="domain" description="TraG N-terminal Proteobacteria" evidence="3">
    <location>
        <begin position="5"/>
        <end position="487"/>
    </location>
</feature>
<evidence type="ECO:0000313" key="5">
    <source>
        <dbReference type="Proteomes" id="UP000824150"/>
    </source>
</evidence>
<feature type="transmembrane region" description="Helical" evidence="2">
    <location>
        <begin position="95"/>
        <end position="113"/>
    </location>
</feature>
<name>A0A9E2NU20_9GAMM</name>
<feature type="region of interest" description="Disordered" evidence="1">
    <location>
        <begin position="834"/>
        <end position="901"/>
    </location>
</feature>
<organism evidence="4 5">
    <name type="scientific">Candidatus Anaerobiospirillum merdipullorum</name>
    <dbReference type="NCBI Taxonomy" id="2838450"/>
    <lineage>
        <taxon>Bacteria</taxon>
        <taxon>Pseudomonadati</taxon>
        <taxon>Pseudomonadota</taxon>
        <taxon>Gammaproteobacteria</taxon>
        <taxon>Aeromonadales</taxon>
        <taxon>Succinivibrionaceae</taxon>
        <taxon>Anaerobiospirillum</taxon>
    </lineage>
</organism>
<evidence type="ECO:0000313" key="4">
    <source>
        <dbReference type="EMBL" id="MBU3826954.1"/>
    </source>
</evidence>
<feature type="compositionally biased region" description="Low complexity" evidence="1">
    <location>
        <begin position="839"/>
        <end position="850"/>
    </location>
</feature>
<keyword evidence="2" id="KW-1133">Transmembrane helix</keyword>